<dbReference type="Proteomes" id="UP001165063">
    <property type="component" value="Unassembled WGS sequence"/>
</dbReference>
<protein>
    <submittedName>
        <fullName evidence="2">Unnamed protein product</fullName>
    </submittedName>
</protein>
<name>A0A9W6WKH3_AMBMO</name>
<accession>A0A9W6WKH3</accession>
<proteinExistence type="predicted"/>
<organism evidence="2 3">
    <name type="scientific">Ambrosiozyma monospora</name>
    <name type="common">Yeast</name>
    <name type="synonym">Endomycopsis monosporus</name>
    <dbReference type="NCBI Taxonomy" id="43982"/>
    <lineage>
        <taxon>Eukaryota</taxon>
        <taxon>Fungi</taxon>
        <taxon>Dikarya</taxon>
        <taxon>Ascomycota</taxon>
        <taxon>Saccharomycotina</taxon>
        <taxon>Pichiomycetes</taxon>
        <taxon>Pichiales</taxon>
        <taxon>Pichiaceae</taxon>
        <taxon>Ambrosiozyma</taxon>
    </lineage>
</organism>
<evidence type="ECO:0000313" key="2">
    <source>
        <dbReference type="EMBL" id="GME78117.1"/>
    </source>
</evidence>
<keyword evidence="3" id="KW-1185">Reference proteome</keyword>
<evidence type="ECO:0000256" key="1">
    <source>
        <dbReference type="SAM" id="MobiDB-lite"/>
    </source>
</evidence>
<comment type="caution">
    <text evidence="2">The sequence shown here is derived from an EMBL/GenBank/DDBJ whole genome shotgun (WGS) entry which is preliminary data.</text>
</comment>
<evidence type="ECO:0000313" key="3">
    <source>
        <dbReference type="Proteomes" id="UP001165063"/>
    </source>
</evidence>
<dbReference type="EMBL" id="BSXU01012834">
    <property type="protein sequence ID" value="GME78117.1"/>
    <property type="molecule type" value="Genomic_DNA"/>
</dbReference>
<gene>
    <name evidence="2" type="ORF">Amon01_000975700</name>
</gene>
<sequence length="140" mass="15750">MSEENTAPPPATQNNAAPQPIVVSQPDDMKKKVDSTCNLRGKLTEKKGFYSWFKTFQFDLTLLGLTNIAEAAIKSNSNLSEHHDDRLTNEKEESFIREYIINTVSLPKVDTFNSSLPVRQTLYSIAIACDYITDYSNKLA</sequence>
<reference evidence="2" key="1">
    <citation type="submission" date="2023-04" db="EMBL/GenBank/DDBJ databases">
        <title>Ambrosiozyma monospora NBRC 1965.</title>
        <authorList>
            <person name="Ichikawa N."/>
            <person name="Sato H."/>
            <person name="Tonouchi N."/>
        </authorList>
    </citation>
    <scope>NUCLEOTIDE SEQUENCE</scope>
    <source>
        <strain evidence="2">NBRC 1965</strain>
    </source>
</reference>
<dbReference type="AlphaFoldDB" id="A0A9W6WKH3"/>
<feature type="region of interest" description="Disordered" evidence="1">
    <location>
        <begin position="1"/>
        <end position="29"/>
    </location>
</feature>